<feature type="transmembrane region" description="Helical" evidence="9">
    <location>
        <begin position="91"/>
        <end position="108"/>
    </location>
</feature>
<organism evidence="11 12">
    <name type="scientific">Flavilitoribacter nigricans (strain ATCC 23147 / DSM 23189 / NBRC 102662 / NCIMB 1420 / SS-2)</name>
    <name type="common">Lewinella nigricans</name>
    <dbReference type="NCBI Taxonomy" id="1122177"/>
    <lineage>
        <taxon>Bacteria</taxon>
        <taxon>Pseudomonadati</taxon>
        <taxon>Bacteroidota</taxon>
        <taxon>Saprospiria</taxon>
        <taxon>Saprospirales</taxon>
        <taxon>Lewinellaceae</taxon>
        <taxon>Flavilitoribacter</taxon>
    </lineage>
</organism>
<dbReference type="GO" id="GO:0005886">
    <property type="term" value="C:plasma membrane"/>
    <property type="evidence" value="ECO:0007669"/>
    <property type="project" value="UniProtKB-SubCell"/>
</dbReference>
<dbReference type="EMBL" id="PDUD01000021">
    <property type="protein sequence ID" value="PHN05455.1"/>
    <property type="molecule type" value="Genomic_DNA"/>
</dbReference>
<feature type="transmembrane region" description="Helical" evidence="9">
    <location>
        <begin position="178"/>
        <end position="196"/>
    </location>
</feature>
<dbReference type="PROSITE" id="PS01023">
    <property type="entry name" value="PTR2_2"/>
    <property type="match status" value="1"/>
</dbReference>
<evidence type="ECO:0000256" key="5">
    <source>
        <dbReference type="ARBA" id="ARBA00022856"/>
    </source>
</evidence>
<evidence type="ECO:0000256" key="7">
    <source>
        <dbReference type="ARBA" id="ARBA00023136"/>
    </source>
</evidence>
<evidence type="ECO:0000256" key="3">
    <source>
        <dbReference type="ARBA" id="ARBA00022475"/>
    </source>
</evidence>
<feature type="transmembrane region" description="Helical" evidence="9">
    <location>
        <begin position="262"/>
        <end position="279"/>
    </location>
</feature>
<keyword evidence="3" id="KW-1003">Cell membrane</keyword>
<evidence type="ECO:0000256" key="4">
    <source>
        <dbReference type="ARBA" id="ARBA00022692"/>
    </source>
</evidence>
<feature type="transmembrane region" description="Helical" evidence="9">
    <location>
        <begin position="328"/>
        <end position="353"/>
    </location>
</feature>
<feature type="transmembrane region" description="Helical" evidence="9">
    <location>
        <begin position="114"/>
        <end position="132"/>
    </location>
</feature>
<keyword evidence="7 9" id="KW-0472">Membrane</keyword>
<keyword evidence="6 9" id="KW-1133">Transmembrane helix</keyword>
<reference evidence="11 12" key="1">
    <citation type="submission" date="2017-10" db="EMBL/GenBank/DDBJ databases">
        <title>The draft genome sequence of Lewinella nigricans NBRC 102662.</title>
        <authorList>
            <person name="Wang K."/>
        </authorList>
    </citation>
    <scope>NUCLEOTIDE SEQUENCE [LARGE SCALE GENOMIC DNA]</scope>
    <source>
        <strain evidence="11 12">NBRC 102662</strain>
    </source>
</reference>
<evidence type="ECO:0000256" key="2">
    <source>
        <dbReference type="ARBA" id="ARBA00022448"/>
    </source>
</evidence>
<dbReference type="OrthoDB" id="9772725at2"/>
<feature type="transmembrane region" description="Helical" evidence="9">
    <location>
        <begin position="365"/>
        <end position="385"/>
    </location>
</feature>
<dbReference type="GO" id="GO:1904680">
    <property type="term" value="F:peptide transmembrane transporter activity"/>
    <property type="evidence" value="ECO:0007669"/>
    <property type="project" value="InterPro"/>
</dbReference>
<feature type="transmembrane region" description="Helical" evidence="9">
    <location>
        <begin position="504"/>
        <end position="525"/>
    </location>
</feature>
<keyword evidence="4 8" id="KW-0812">Transmembrane</keyword>
<feature type="domain" description="Major facilitator superfamily (MFS) profile" evidence="10">
    <location>
        <begin position="19"/>
        <end position="560"/>
    </location>
</feature>
<dbReference type="InterPro" id="IPR000109">
    <property type="entry name" value="POT_fam"/>
</dbReference>
<dbReference type="InterPro" id="IPR018456">
    <property type="entry name" value="PTR2_symporter_CS"/>
</dbReference>
<feature type="transmembrane region" description="Helical" evidence="9">
    <location>
        <begin position="229"/>
        <end position="250"/>
    </location>
</feature>
<evidence type="ECO:0000256" key="6">
    <source>
        <dbReference type="ARBA" id="ARBA00022989"/>
    </source>
</evidence>
<dbReference type="AlphaFoldDB" id="A0A2D0NAD8"/>
<dbReference type="PROSITE" id="PS01022">
    <property type="entry name" value="PTR2_1"/>
    <property type="match status" value="1"/>
</dbReference>
<comment type="caution">
    <text evidence="11">The sequence shown here is derived from an EMBL/GenBank/DDBJ whole genome shotgun (WGS) entry which is preliminary data.</text>
</comment>
<dbReference type="NCBIfam" id="TIGR00924">
    <property type="entry name" value="yjdL_sub1_fam"/>
    <property type="match status" value="1"/>
</dbReference>
<dbReference type="PROSITE" id="PS50850">
    <property type="entry name" value="MFS"/>
    <property type="match status" value="1"/>
</dbReference>
<dbReference type="Proteomes" id="UP000223913">
    <property type="component" value="Unassembled WGS sequence"/>
</dbReference>
<keyword evidence="2 8" id="KW-0813">Transport</keyword>
<feature type="transmembrane region" description="Helical" evidence="9">
    <location>
        <begin position="153"/>
        <end position="172"/>
    </location>
</feature>
<keyword evidence="12" id="KW-1185">Reference proteome</keyword>
<accession>A0A2D0NAD8</accession>
<dbReference type="CDD" id="cd17346">
    <property type="entry name" value="MFS_DtpA_like"/>
    <property type="match status" value="1"/>
</dbReference>
<feature type="transmembrane region" description="Helical" evidence="9">
    <location>
        <begin position="29"/>
        <end position="47"/>
    </location>
</feature>
<evidence type="ECO:0000313" key="11">
    <source>
        <dbReference type="EMBL" id="PHN05455.1"/>
    </source>
</evidence>
<dbReference type="PANTHER" id="PTHR23517:SF15">
    <property type="entry name" value="PROTON-DEPENDENT OLIGOPEPTIDE FAMILY TRANSPORT PROTEIN"/>
    <property type="match status" value="1"/>
</dbReference>
<evidence type="ECO:0000256" key="1">
    <source>
        <dbReference type="ARBA" id="ARBA00004651"/>
    </source>
</evidence>
<keyword evidence="5" id="KW-0653">Protein transport</keyword>
<dbReference type="GO" id="GO:0006857">
    <property type="term" value="P:oligopeptide transport"/>
    <property type="evidence" value="ECO:0007669"/>
    <property type="project" value="InterPro"/>
</dbReference>
<keyword evidence="5" id="KW-0571">Peptide transport</keyword>
<comment type="similarity">
    <text evidence="8">Belongs to the major facilitator superfamily. Proton-dependent oligopeptide transporter (POT/PTR) (TC 2.A.17) family.</text>
</comment>
<proteinExistence type="inferred from homology"/>
<feature type="transmembrane region" description="Helical" evidence="9">
    <location>
        <begin position="537"/>
        <end position="559"/>
    </location>
</feature>
<gene>
    <name evidence="11" type="ORF">CRP01_15785</name>
</gene>
<evidence type="ECO:0000313" key="12">
    <source>
        <dbReference type="Proteomes" id="UP000223913"/>
    </source>
</evidence>
<feature type="transmembrane region" description="Helical" evidence="9">
    <location>
        <begin position="405"/>
        <end position="423"/>
    </location>
</feature>
<dbReference type="InterPro" id="IPR050171">
    <property type="entry name" value="MFS_Transporters"/>
</dbReference>
<dbReference type="PANTHER" id="PTHR23517">
    <property type="entry name" value="RESISTANCE PROTEIN MDTM, PUTATIVE-RELATED-RELATED"/>
    <property type="match status" value="1"/>
</dbReference>
<evidence type="ECO:0000256" key="9">
    <source>
        <dbReference type="SAM" id="Phobius"/>
    </source>
</evidence>
<dbReference type="Gene3D" id="1.20.1250.20">
    <property type="entry name" value="MFS general substrate transporter like domains"/>
    <property type="match status" value="2"/>
</dbReference>
<feature type="transmembrane region" description="Helical" evidence="9">
    <location>
        <begin position="59"/>
        <end position="79"/>
    </location>
</feature>
<name>A0A2D0NAD8_FLAN2</name>
<dbReference type="InterPro" id="IPR020846">
    <property type="entry name" value="MFS_dom"/>
</dbReference>
<evidence type="ECO:0000256" key="8">
    <source>
        <dbReference type="RuleBase" id="RU003755"/>
    </source>
</evidence>
<dbReference type="Pfam" id="PF00854">
    <property type="entry name" value="PTR2"/>
    <property type="match status" value="2"/>
</dbReference>
<evidence type="ECO:0000259" key="10">
    <source>
        <dbReference type="PROSITE" id="PS50850"/>
    </source>
</evidence>
<dbReference type="RefSeq" id="WP_099151032.1">
    <property type="nucleotide sequence ID" value="NZ_PDUD01000021.1"/>
</dbReference>
<sequence>MGNSTQGKTFFGHPPGLFTLFFTEMWERFSYYGMRAILILFMTASIADQNGGLGLDASNAAAIYGLYTASVYLLTLPGGWLADNIFGQRKAIWYGGIVIMLGHISLAIPGSTTFFLGLGLVAIGTGLLKANISTIVGDLYPEGGARRDAGFSLFYMGINIGSFAGQMVVGYLGESVDWHYGFGAAAVGMFLGLIMFRLTENKYLKEVGTTPKAKEALAESGESGNSSMLALGLVGVLVAFILILQFTGVINMNSIVGVAEGMGYIIVAIAALYFAYVLIAGGLNKAEKLRVVVIIFLFIGAALFWAGFEQAGSSLNLFAERHTDRFFGPAGLPAIVAWLVGAALLLGLGYYWNEYIRKRDDLIDVLKVITAVVVVGLALFGWWIVDSISGGWEMPASWLQSVNPLFIIILAPVFGALWVKLAARNMNPAAPFKFGFGLICLGLGFLVMVFAARLVVADLPETARVSTLWLVMTYLLHTTGELTLSPVGLSMTTKLAPKKFAGQMMGIWFIGAALGNLIAGLFAGNFDEDNAAQMPDLFMSVVMTSVGAGILFLVMSPWIKRWMGDVE</sequence>
<comment type="subcellular location">
    <subcellularLocation>
        <location evidence="1">Cell membrane</location>
        <topology evidence="1">Multi-pass membrane protein</topology>
    </subcellularLocation>
    <subcellularLocation>
        <location evidence="8">Membrane</location>
        <topology evidence="8">Multi-pass membrane protein</topology>
    </subcellularLocation>
</comment>
<dbReference type="InterPro" id="IPR005279">
    <property type="entry name" value="Dipep/tripep_permease"/>
</dbReference>
<feature type="transmembrane region" description="Helical" evidence="9">
    <location>
        <begin position="291"/>
        <end position="308"/>
    </location>
</feature>
<dbReference type="InterPro" id="IPR036259">
    <property type="entry name" value="MFS_trans_sf"/>
</dbReference>
<feature type="transmembrane region" description="Helical" evidence="9">
    <location>
        <begin position="468"/>
        <end position="492"/>
    </location>
</feature>
<feature type="transmembrane region" description="Helical" evidence="9">
    <location>
        <begin position="435"/>
        <end position="456"/>
    </location>
</feature>
<protein>
    <submittedName>
        <fullName evidence="11">MFS transporter</fullName>
    </submittedName>
</protein>
<dbReference type="SUPFAM" id="SSF103473">
    <property type="entry name" value="MFS general substrate transporter"/>
    <property type="match status" value="2"/>
</dbReference>